<sequence>MKRISMVLFILVTLVSCSDEEYFDGYVGPLSLEYLSRDFQGGDEVYVPLFLRVSAGKLDRVEVTLGSFIANPSVEEQVTNYDFQTLYSNKKLDTLIYRFVLPDQVDPTPANEELRLVIRAIGNGSTGSVDFTLKPLK</sequence>
<protein>
    <submittedName>
        <fullName evidence="1">Uncharacterized protein</fullName>
    </submittedName>
</protein>
<keyword evidence="2" id="KW-1185">Reference proteome</keyword>
<proteinExistence type="predicted"/>
<dbReference type="STRING" id="156994.SAMN04488028_103246"/>
<evidence type="ECO:0000313" key="2">
    <source>
        <dbReference type="Proteomes" id="UP000184474"/>
    </source>
</evidence>
<name>A0A1M6QAS4_REIAG</name>
<dbReference type="EMBL" id="FRAA01000003">
    <property type="protein sequence ID" value="SHK17281.1"/>
    <property type="molecule type" value="Genomic_DNA"/>
</dbReference>
<evidence type="ECO:0000313" key="1">
    <source>
        <dbReference type="EMBL" id="SHK17281.1"/>
    </source>
</evidence>
<dbReference type="Proteomes" id="UP000184474">
    <property type="component" value="Unassembled WGS sequence"/>
</dbReference>
<reference evidence="2" key="1">
    <citation type="submission" date="2016-11" db="EMBL/GenBank/DDBJ databases">
        <authorList>
            <person name="Varghese N."/>
            <person name="Submissions S."/>
        </authorList>
    </citation>
    <scope>NUCLEOTIDE SEQUENCE [LARGE SCALE GENOMIC DNA]</scope>
    <source>
        <strain evidence="2">DSM 26134</strain>
    </source>
</reference>
<dbReference type="AlphaFoldDB" id="A0A1M6QAS4"/>
<accession>A0A1M6QAS4</accession>
<organism evidence="1 2">
    <name type="scientific">Reichenbachiella agariperforans</name>
    <dbReference type="NCBI Taxonomy" id="156994"/>
    <lineage>
        <taxon>Bacteria</taxon>
        <taxon>Pseudomonadati</taxon>
        <taxon>Bacteroidota</taxon>
        <taxon>Cytophagia</taxon>
        <taxon>Cytophagales</taxon>
        <taxon>Reichenbachiellaceae</taxon>
        <taxon>Reichenbachiella</taxon>
    </lineage>
</organism>
<dbReference type="PROSITE" id="PS51257">
    <property type="entry name" value="PROKAR_LIPOPROTEIN"/>
    <property type="match status" value="1"/>
</dbReference>
<gene>
    <name evidence="1" type="ORF">SAMN04488028_103246</name>
</gene>
<dbReference type="RefSeq" id="WP_139280971.1">
    <property type="nucleotide sequence ID" value="NZ_FRAA01000003.1"/>
</dbReference>